<evidence type="ECO:0000313" key="1">
    <source>
        <dbReference type="EMBL" id="MBR7796484.1"/>
    </source>
</evidence>
<sequence length="57" mass="6927">MDWLQAQEEKVEIKLILSGFYNMDYVLLRKQNDQQAIMLVEKEKIQIERRRMGVNNE</sequence>
<reference evidence="1" key="1">
    <citation type="submission" date="2021-04" db="EMBL/GenBank/DDBJ databases">
        <title>Isolation and polyphasic classification of algal microorganism.</title>
        <authorList>
            <person name="Wang S."/>
        </authorList>
    </citation>
    <scope>NUCLEOTIDE SEQUENCE</scope>
    <source>
        <strain evidence="1">720a</strain>
    </source>
</reference>
<comment type="caution">
    <text evidence="1">The sequence shown here is derived from an EMBL/GenBank/DDBJ whole genome shotgun (WGS) entry which is preliminary data.</text>
</comment>
<dbReference type="EMBL" id="JAGSOT010000028">
    <property type="protein sequence ID" value="MBR7796484.1"/>
    <property type="molecule type" value="Genomic_DNA"/>
</dbReference>
<proteinExistence type="predicted"/>
<organism evidence="1 2">
    <name type="scientific">Virgibacillus salarius</name>
    <dbReference type="NCBI Taxonomy" id="447199"/>
    <lineage>
        <taxon>Bacteria</taxon>
        <taxon>Bacillati</taxon>
        <taxon>Bacillota</taxon>
        <taxon>Bacilli</taxon>
        <taxon>Bacillales</taxon>
        <taxon>Bacillaceae</taxon>
        <taxon>Virgibacillus</taxon>
    </lineage>
</organism>
<dbReference type="Proteomes" id="UP000675284">
    <property type="component" value="Unassembled WGS sequence"/>
</dbReference>
<dbReference type="RefSeq" id="WP_161629263.1">
    <property type="nucleotide sequence ID" value="NZ_BAAACY010000068.1"/>
</dbReference>
<keyword evidence="2" id="KW-1185">Reference proteome</keyword>
<protein>
    <submittedName>
        <fullName evidence="1">Uncharacterized protein</fullName>
    </submittedName>
</protein>
<dbReference type="AlphaFoldDB" id="A0A941DWM7"/>
<gene>
    <name evidence="1" type="ORF">KCX74_10590</name>
</gene>
<accession>A0A941DWM7</accession>
<evidence type="ECO:0000313" key="2">
    <source>
        <dbReference type="Proteomes" id="UP000675284"/>
    </source>
</evidence>
<name>A0A941DWM7_9BACI</name>